<protein>
    <submittedName>
        <fullName evidence="1">Amino acid carrier protein</fullName>
    </submittedName>
</protein>
<gene>
    <name evidence="1" type="ORF">BN715_00376</name>
</gene>
<comment type="caution">
    <text evidence="1">The sequence shown here is derived from an EMBL/GenBank/DDBJ whole genome shotgun (WGS) entry which is preliminary data.</text>
</comment>
<evidence type="ECO:0000313" key="2">
    <source>
        <dbReference type="Proteomes" id="UP000017908"/>
    </source>
</evidence>
<sequence>MSTKACEIILGQRFRVKYSESMDEYMCDRSFVMRNALGWRKGAFLLAIACFTLGPWTCSVQTESVVAYGTVPVKGERK</sequence>
<evidence type="ECO:0000313" key="1">
    <source>
        <dbReference type="EMBL" id="CDF06234.1"/>
    </source>
</evidence>
<reference evidence="1" key="1">
    <citation type="submission" date="2012-11" db="EMBL/GenBank/DDBJ databases">
        <title>Dependencies among metagenomic species, viruses, plasmids and units of genetic variation.</title>
        <authorList>
            <person name="Nielsen H.B."/>
            <person name="Almeida M."/>
            <person name="Juncker A.S."/>
            <person name="Rasmussen S."/>
            <person name="Li J."/>
            <person name="Sunagawa S."/>
            <person name="Plichta D."/>
            <person name="Gautier L."/>
            <person name="Le Chatelier E."/>
            <person name="Peletier E."/>
            <person name="Bonde I."/>
            <person name="Nielsen T."/>
            <person name="Manichanh C."/>
            <person name="Arumugam M."/>
            <person name="Batto J."/>
            <person name="Santos M.B.Q.D."/>
            <person name="Blom N."/>
            <person name="Borruel N."/>
            <person name="Burgdorf K.S."/>
            <person name="Boumezbeur F."/>
            <person name="Casellas F."/>
            <person name="Dore J."/>
            <person name="Guarner F."/>
            <person name="Hansen T."/>
            <person name="Hildebrand F."/>
            <person name="Kaas R.S."/>
            <person name="Kennedy S."/>
            <person name="Kristiansen K."/>
            <person name="Kultima J.R."/>
            <person name="Leonard P."/>
            <person name="Levenez F."/>
            <person name="Lund O."/>
            <person name="Moumen B."/>
            <person name="Le Paslier D."/>
            <person name="Pons N."/>
            <person name="Pedersen O."/>
            <person name="Prifti E."/>
            <person name="Qin J."/>
            <person name="Raes J."/>
            <person name="Tap J."/>
            <person name="Tims S."/>
            <person name="Ussery D.W."/>
            <person name="Yamada T."/>
            <person name="MetaHit consortium"/>
            <person name="Renault P."/>
            <person name="Sicheritz-Ponten T."/>
            <person name="Bork P."/>
            <person name="Wang J."/>
            <person name="Brunak S."/>
            <person name="Ehrlich S.D."/>
        </authorList>
    </citation>
    <scope>NUCLEOTIDE SEQUENCE [LARGE SCALE GENOMIC DNA]</scope>
</reference>
<name>R7MYM8_MEGEL</name>
<dbReference type="EMBL" id="CBKE010000415">
    <property type="protein sequence ID" value="CDF06234.1"/>
    <property type="molecule type" value="Genomic_DNA"/>
</dbReference>
<dbReference type="Proteomes" id="UP000017908">
    <property type="component" value="Unassembled WGS sequence"/>
</dbReference>
<dbReference type="AlphaFoldDB" id="R7MYM8"/>
<accession>R7MYM8</accession>
<proteinExistence type="predicted"/>
<organism evidence="1 2">
    <name type="scientific">Megasphaera elsdenii CAG:570</name>
    <dbReference type="NCBI Taxonomy" id="1263087"/>
    <lineage>
        <taxon>Bacteria</taxon>
        <taxon>Bacillati</taxon>
        <taxon>Bacillota</taxon>
        <taxon>Negativicutes</taxon>
        <taxon>Veillonellales</taxon>
        <taxon>Veillonellaceae</taxon>
        <taxon>Megasphaera</taxon>
    </lineage>
</organism>